<feature type="compositionally biased region" description="Basic and acidic residues" evidence="1">
    <location>
        <begin position="195"/>
        <end position="221"/>
    </location>
</feature>
<gene>
    <name evidence="2" type="ORF">B0T17DRAFT_495073</name>
</gene>
<feature type="compositionally biased region" description="Acidic residues" evidence="1">
    <location>
        <begin position="250"/>
        <end position="266"/>
    </location>
</feature>
<feature type="compositionally biased region" description="Low complexity" evidence="1">
    <location>
        <begin position="167"/>
        <end position="190"/>
    </location>
</feature>
<dbReference type="EMBL" id="JAULSR010000004">
    <property type="protein sequence ID" value="KAK0621496.1"/>
    <property type="molecule type" value="Genomic_DNA"/>
</dbReference>
<feature type="compositionally biased region" description="Basic and acidic residues" evidence="1">
    <location>
        <begin position="97"/>
        <end position="110"/>
    </location>
</feature>
<evidence type="ECO:0000313" key="3">
    <source>
        <dbReference type="Proteomes" id="UP001174934"/>
    </source>
</evidence>
<organism evidence="2 3">
    <name type="scientific">Bombardia bombarda</name>
    <dbReference type="NCBI Taxonomy" id="252184"/>
    <lineage>
        <taxon>Eukaryota</taxon>
        <taxon>Fungi</taxon>
        <taxon>Dikarya</taxon>
        <taxon>Ascomycota</taxon>
        <taxon>Pezizomycotina</taxon>
        <taxon>Sordariomycetes</taxon>
        <taxon>Sordariomycetidae</taxon>
        <taxon>Sordariales</taxon>
        <taxon>Lasiosphaeriaceae</taxon>
        <taxon>Bombardia</taxon>
    </lineage>
</organism>
<feature type="compositionally biased region" description="Basic and acidic residues" evidence="1">
    <location>
        <begin position="275"/>
        <end position="293"/>
    </location>
</feature>
<feature type="region of interest" description="Disordered" evidence="1">
    <location>
        <begin position="61"/>
        <end position="297"/>
    </location>
</feature>
<dbReference type="AlphaFoldDB" id="A0AA39WTY0"/>
<dbReference type="GO" id="GO:0006364">
    <property type="term" value="P:rRNA processing"/>
    <property type="evidence" value="ECO:0007669"/>
    <property type="project" value="InterPro"/>
</dbReference>
<dbReference type="GO" id="GO:0030515">
    <property type="term" value="F:snoRNA binding"/>
    <property type="evidence" value="ECO:0007669"/>
    <property type="project" value="InterPro"/>
</dbReference>
<dbReference type="Pfam" id="PF08297">
    <property type="entry name" value="U3_snoRNA_assoc"/>
    <property type="match status" value="1"/>
</dbReference>
<name>A0AA39WTY0_9PEZI</name>
<feature type="compositionally biased region" description="Basic and acidic residues" evidence="1">
    <location>
        <begin position="134"/>
        <end position="143"/>
    </location>
</feature>
<dbReference type="Proteomes" id="UP001174934">
    <property type="component" value="Unassembled WGS sequence"/>
</dbReference>
<comment type="caution">
    <text evidence="2">The sequence shown here is derived from an EMBL/GenBank/DDBJ whole genome shotgun (WGS) entry which is preliminary data.</text>
</comment>
<accession>A0AA39WTY0</accession>
<protein>
    <submittedName>
        <fullName evidence="2">Uncharacterized protein</fullName>
    </submittedName>
</protein>
<proteinExistence type="predicted"/>
<keyword evidence="3" id="KW-1185">Reference proteome</keyword>
<feature type="compositionally biased region" description="Acidic residues" evidence="1">
    <location>
        <begin position="144"/>
        <end position="159"/>
    </location>
</feature>
<sequence length="341" mass="37391">MAPGKTPSKKAVEIVEISSGDEAPTETQTLNEQQPLTRSKGLKVDKTTSLVTPAKLAVRVKDTGSVKHRHVSIEIPLPNSSRRPAKAESQTGDEEDVFKTPMERKQHITFDDSENDEFVTPREAPLGNPLESQVEAKADAKEEQNDDDDDSDDSDDDAAPEAISSHAAEAQISKAAQAATKAAKWQAAAQKRSRQGRDAFFKQQAEEKKRTQKPADARGESEEAEEGAANNSSPEKRKRAVPKLLPLELLDSEDEDGASDLSDSGDDGNSKRRRLDGAEGRLARAPKAPKDQKVGSTVFRVVTNRADPKLAPRVKKQTLNLREDLMKRNRLPQKRGGFFVK</sequence>
<evidence type="ECO:0000313" key="2">
    <source>
        <dbReference type="EMBL" id="KAK0621496.1"/>
    </source>
</evidence>
<reference evidence="2" key="1">
    <citation type="submission" date="2023-06" db="EMBL/GenBank/DDBJ databases">
        <title>Genome-scale phylogeny and comparative genomics of the fungal order Sordariales.</title>
        <authorList>
            <consortium name="Lawrence Berkeley National Laboratory"/>
            <person name="Hensen N."/>
            <person name="Bonometti L."/>
            <person name="Westerberg I."/>
            <person name="Brannstrom I.O."/>
            <person name="Guillou S."/>
            <person name="Cros-Aarteil S."/>
            <person name="Calhoun S."/>
            <person name="Haridas S."/>
            <person name="Kuo A."/>
            <person name="Mondo S."/>
            <person name="Pangilinan J."/>
            <person name="Riley R."/>
            <person name="LaButti K."/>
            <person name="Andreopoulos B."/>
            <person name="Lipzen A."/>
            <person name="Chen C."/>
            <person name="Yanf M."/>
            <person name="Daum C."/>
            <person name="Ng V."/>
            <person name="Clum A."/>
            <person name="Steindorff A."/>
            <person name="Ohm R."/>
            <person name="Martin F."/>
            <person name="Silar P."/>
            <person name="Natvig D."/>
            <person name="Lalanne C."/>
            <person name="Gautier V."/>
            <person name="Ament-velasquez S.L."/>
            <person name="Kruys A."/>
            <person name="Hutchinson M.I."/>
            <person name="Powell A.J."/>
            <person name="Barry K."/>
            <person name="Miller A.N."/>
            <person name="Grigoriev I.V."/>
            <person name="Debuchy R."/>
            <person name="Gladieux P."/>
            <person name="Thoren M.H."/>
            <person name="Johannesson H."/>
        </authorList>
    </citation>
    <scope>NUCLEOTIDE SEQUENCE</scope>
    <source>
        <strain evidence="2">SMH3391-2</strain>
    </source>
</reference>
<evidence type="ECO:0000256" key="1">
    <source>
        <dbReference type="SAM" id="MobiDB-lite"/>
    </source>
</evidence>
<dbReference type="InterPro" id="IPR013268">
    <property type="entry name" value="UTP16"/>
</dbReference>